<sequence length="120" mass="13543">MIVIDRHIGRGIQRHFVVFVVGTWNRHFPRQIDARTVRREITTVKLVIGPAVVKGEVISGKTAGISRLSHRLKITIHRDLRLHVGQFVMDITQTSTQRVVLVDGEAKRHIRTVTLVGIVG</sequence>
<dbReference type="AlphaFoldDB" id="A0A655DBK7"/>
<accession>A0A655DBK7</accession>
<name>A0A655DBK7_SALET</name>
<organism evidence="1 2">
    <name type="scientific">Salmonella enterica subsp. enterica serovar Bovismorbificans</name>
    <dbReference type="NCBI Taxonomy" id="58097"/>
    <lineage>
        <taxon>Bacteria</taxon>
        <taxon>Pseudomonadati</taxon>
        <taxon>Pseudomonadota</taxon>
        <taxon>Gammaproteobacteria</taxon>
        <taxon>Enterobacterales</taxon>
        <taxon>Enterobacteriaceae</taxon>
        <taxon>Salmonella</taxon>
    </lineage>
</organism>
<evidence type="ECO:0000313" key="2">
    <source>
        <dbReference type="Proteomes" id="UP000041314"/>
    </source>
</evidence>
<protein>
    <submittedName>
        <fullName evidence="1">Uncharacterized protein</fullName>
    </submittedName>
</protein>
<reference evidence="1 2" key="1">
    <citation type="submission" date="2015-03" db="EMBL/GenBank/DDBJ databases">
        <authorList>
            <consortium name="Pathogen Informatics"/>
        </authorList>
    </citation>
    <scope>NUCLEOTIDE SEQUENCE [LARGE SCALE GENOMIC DNA]</scope>
    <source>
        <strain evidence="1 2">A1104</strain>
    </source>
</reference>
<dbReference type="EMBL" id="CQPA01000026">
    <property type="protein sequence ID" value="CNU54694.1"/>
    <property type="molecule type" value="Genomic_DNA"/>
</dbReference>
<evidence type="ECO:0000313" key="1">
    <source>
        <dbReference type="EMBL" id="CNU54694.1"/>
    </source>
</evidence>
<gene>
    <name evidence="1" type="ORF">ERS008198_03023</name>
</gene>
<dbReference type="Proteomes" id="UP000041314">
    <property type="component" value="Unassembled WGS sequence"/>
</dbReference>
<proteinExistence type="predicted"/>